<dbReference type="GO" id="GO:0005524">
    <property type="term" value="F:ATP binding"/>
    <property type="evidence" value="ECO:0007669"/>
    <property type="project" value="UniProtKB-UniRule"/>
</dbReference>
<organism evidence="3">
    <name type="scientific">Solanum chilense</name>
    <name type="common">Tomato</name>
    <name type="synonym">Lycopersicon chilense</name>
    <dbReference type="NCBI Taxonomy" id="4083"/>
    <lineage>
        <taxon>Eukaryota</taxon>
        <taxon>Viridiplantae</taxon>
        <taxon>Streptophyta</taxon>
        <taxon>Embryophyta</taxon>
        <taxon>Tracheophyta</taxon>
        <taxon>Spermatophyta</taxon>
        <taxon>Magnoliopsida</taxon>
        <taxon>eudicotyledons</taxon>
        <taxon>Gunneridae</taxon>
        <taxon>Pentapetalae</taxon>
        <taxon>asterids</taxon>
        <taxon>lamiids</taxon>
        <taxon>Solanales</taxon>
        <taxon>Solanaceae</taxon>
        <taxon>Solanoideae</taxon>
        <taxon>Solaneae</taxon>
        <taxon>Solanum</taxon>
        <taxon>Solanum subgen. Lycopersicon</taxon>
    </lineage>
</organism>
<dbReference type="InterPro" id="IPR000719">
    <property type="entry name" value="Prot_kinase_dom"/>
</dbReference>
<dbReference type="PANTHER" id="PTHR48011:SF32">
    <property type="entry name" value="MITOGEN-ACTIVATED PROTEIN KINASE KINASE KINASE NPK1-LIKE"/>
    <property type="match status" value="1"/>
</dbReference>
<dbReference type="SMART" id="SM00220">
    <property type="entry name" value="S_TKc"/>
    <property type="match status" value="1"/>
</dbReference>
<dbReference type="PANTHER" id="PTHR48011">
    <property type="entry name" value="CCR4-NOT TRANSCRIPTIONAL COMPLEX SUBUNIT CAF120-RELATED"/>
    <property type="match status" value="1"/>
</dbReference>
<evidence type="ECO:0000259" key="2">
    <source>
        <dbReference type="PROSITE" id="PS50011"/>
    </source>
</evidence>
<evidence type="ECO:0000313" key="3">
    <source>
        <dbReference type="EMBL" id="TMW96581.1"/>
    </source>
</evidence>
<dbReference type="FunFam" id="1.10.510.10:FF:002034">
    <property type="entry name" value="Protein kinase superfamily protein"/>
    <property type="match status" value="1"/>
</dbReference>
<reference evidence="3" key="1">
    <citation type="submission" date="2019-05" db="EMBL/GenBank/DDBJ databases">
        <title>The de novo reference genome and transcriptome assemblies of the wild tomato species Solanum chilense.</title>
        <authorList>
            <person name="Stam R."/>
            <person name="Nosenko T."/>
            <person name="Hoerger A.C."/>
            <person name="Stephan W."/>
            <person name="Seidel M.A."/>
            <person name="Kuhn J.M.M."/>
            <person name="Haberer G."/>
            <person name="Tellier A."/>
        </authorList>
    </citation>
    <scope>NUCLEOTIDE SEQUENCE</scope>
    <source>
        <tissue evidence="3">Mature leaves</tissue>
    </source>
</reference>
<dbReference type="InterPro" id="IPR011009">
    <property type="entry name" value="Kinase-like_dom_sf"/>
</dbReference>
<dbReference type="GO" id="GO:0007165">
    <property type="term" value="P:signal transduction"/>
    <property type="evidence" value="ECO:0007669"/>
    <property type="project" value="TreeGrafter"/>
</dbReference>
<keyword evidence="1" id="KW-0067">ATP-binding</keyword>
<accession>A0A6N2BUH5</accession>
<proteinExistence type="predicted"/>
<dbReference type="AlphaFoldDB" id="A0A6N2BUH5"/>
<dbReference type="PROSITE" id="PS00107">
    <property type="entry name" value="PROTEIN_KINASE_ATP"/>
    <property type="match status" value="1"/>
</dbReference>
<name>A0A6N2BUH5_SOLCI</name>
<keyword evidence="1" id="KW-0547">Nucleotide-binding</keyword>
<dbReference type="GO" id="GO:0004672">
    <property type="term" value="F:protein kinase activity"/>
    <property type="evidence" value="ECO:0007669"/>
    <property type="project" value="InterPro"/>
</dbReference>
<gene>
    <name evidence="3" type="ORF">EJD97_007147</name>
</gene>
<dbReference type="Pfam" id="PF00069">
    <property type="entry name" value="Pkinase"/>
    <property type="match status" value="1"/>
</dbReference>
<dbReference type="InterPro" id="IPR052751">
    <property type="entry name" value="Plant_MAPKKK"/>
</dbReference>
<dbReference type="SUPFAM" id="SSF56112">
    <property type="entry name" value="Protein kinase-like (PK-like)"/>
    <property type="match status" value="1"/>
</dbReference>
<feature type="domain" description="Protein kinase" evidence="2">
    <location>
        <begin position="4"/>
        <end position="274"/>
    </location>
</feature>
<evidence type="ECO:0000256" key="1">
    <source>
        <dbReference type="PROSITE-ProRule" id="PRU10141"/>
    </source>
</evidence>
<dbReference type="Gene3D" id="1.10.510.10">
    <property type="entry name" value="Transferase(Phosphotransferase) domain 1"/>
    <property type="match status" value="1"/>
</dbReference>
<dbReference type="InterPro" id="IPR017441">
    <property type="entry name" value="Protein_kinase_ATP_BS"/>
</dbReference>
<protein>
    <recommendedName>
        <fullName evidence="2">Protein kinase domain-containing protein</fullName>
    </recommendedName>
</protein>
<dbReference type="EMBL" id="RXGB01002038">
    <property type="protein sequence ID" value="TMW96581.1"/>
    <property type="molecule type" value="Genomic_DNA"/>
</dbReference>
<sequence>MDQWMKLYVLGAGSYGKVYYAVKMDPFSLCVSVAAVKCADMNRSVSLQQEAEILTTLKDSPYVVQFIGSDVSIDNGGISTYNLFLEYAYGGSLHDLIVNSKMRRIRMSEVEVGFYAYQLLKGIQHVHEKGWVHCDIKPANVLIFNNAERGGMHKLKLADFGLSLRVPEGVAYMTGATMSNKGTLPYAPPESLISGFHGRSYDIWSLGCTVAEMMTGCRVWIYRDTKDLQWKIMNEEPMIPSDVSEIARDFLYKCLIKDPLKRWTTQQLLQHPFIQQALLCTRMRETHGITSRVNPFGCRLGIYRKEIHISSPRVVESSRRNRLSKFLIADPAISISISFSDHPSKFFSSQSMSKLRHRMSQFCSRNITISIPIKHLE</sequence>
<comment type="caution">
    <text evidence="3">The sequence shown here is derived from an EMBL/GenBank/DDBJ whole genome shotgun (WGS) entry which is preliminary data.</text>
</comment>
<dbReference type="PROSITE" id="PS50011">
    <property type="entry name" value="PROTEIN_KINASE_DOM"/>
    <property type="match status" value="1"/>
</dbReference>
<feature type="binding site" evidence="1">
    <location>
        <position position="37"/>
    </location>
    <ligand>
        <name>ATP</name>
        <dbReference type="ChEBI" id="CHEBI:30616"/>
    </ligand>
</feature>